<dbReference type="OrthoDB" id="2638860at2759"/>
<feature type="transmembrane region" description="Helical" evidence="1">
    <location>
        <begin position="148"/>
        <end position="169"/>
    </location>
</feature>
<keyword evidence="1" id="KW-0812">Transmembrane</keyword>
<evidence type="ECO:0000256" key="1">
    <source>
        <dbReference type="SAM" id="Phobius"/>
    </source>
</evidence>
<feature type="transmembrane region" description="Helical" evidence="1">
    <location>
        <begin position="66"/>
        <end position="85"/>
    </location>
</feature>
<dbReference type="Pfam" id="PF20151">
    <property type="entry name" value="DUF6533"/>
    <property type="match status" value="1"/>
</dbReference>
<feature type="transmembrane region" description="Helical" evidence="1">
    <location>
        <begin position="122"/>
        <end position="141"/>
    </location>
</feature>
<feature type="transmembrane region" description="Helical" evidence="1">
    <location>
        <begin position="258"/>
        <end position="277"/>
    </location>
</feature>
<feature type="transmembrane region" description="Helical" evidence="1">
    <location>
        <begin position="189"/>
        <end position="219"/>
    </location>
</feature>
<evidence type="ECO:0000313" key="3">
    <source>
        <dbReference type="EMBL" id="PIL29197.1"/>
    </source>
</evidence>
<keyword evidence="4" id="KW-1185">Reference proteome</keyword>
<name>A0A2G8S631_9APHY</name>
<feature type="transmembrane region" description="Helical" evidence="1">
    <location>
        <begin position="283"/>
        <end position="305"/>
    </location>
</feature>
<dbReference type="EMBL" id="AYKW01000023">
    <property type="protein sequence ID" value="PIL29197.1"/>
    <property type="molecule type" value="Genomic_DNA"/>
</dbReference>
<accession>A0A2G8S631</accession>
<organism evidence="3 4">
    <name type="scientific">Ganoderma sinense ZZ0214-1</name>
    <dbReference type="NCBI Taxonomy" id="1077348"/>
    <lineage>
        <taxon>Eukaryota</taxon>
        <taxon>Fungi</taxon>
        <taxon>Dikarya</taxon>
        <taxon>Basidiomycota</taxon>
        <taxon>Agaricomycotina</taxon>
        <taxon>Agaricomycetes</taxon>
        <taxon>Polyporales</taxon>
        <taxon>Polyporaceae</taxon>
        <taxon>Ganoderma</taxon>
    </lineage>
</organism>
<sequence>MSLLGLLPKGVSIIQAEQLFIQAIEDTFVVNLSAAAAATWVAYDITLTFGDEVTFIWRAKWTMQKVMYFLVRYYGLFALLFYLSGEEDRLLVTQPLLTRVSKTLVNNMRPIRYVVDGHITKPSFPCVLFGEAMFLFRLYAVYERNKRLLGLIVFFYIAGIVTAIVTGILEGRLIHILPRPDHWPMPGCFTLASVPLTISLGAWVLNLVTPTIYMMLMIYKLMTGPTFRSDAFARRDPIGELSELRRFSPLIYLLLRDGIFYFVMVFLVNLANLILFVRFNGRALEGVGVAWLMAVYSVASSRLCLNLRSFAVRPPTQDEDSESDPSSDPKAIMLSTVVDLTGTASYSFGSSRQTQSTYTSWAK</sequence>
<keyword evidence="1" id="KW-0472">Membrane</keyword>
<comment type="caution">
    <text evidence="3">The sequence shown here is derived from an EMBL/GenBank/DDBJ whole genome shotgun (WGS) entry which is preliminary data.</text>
</comment>
<evidence type="ECO:0000313" key="4">
    <source>
        <dbReference type="Proteomes" id="UP000230002"/>
    </source>
</evidence>
<proteinExistence type="predicted"/>
<dbReference type="Proteomes" id="UP000230002">
    <property type="component" value="Unassembled WGS sequence"/>
</dbReference>
<reference evidence="3 4" key="1">
    <citation type="journal article" date="2015" name="Sci. Rep.">
        <title>Chromosome-level genome map provides insights into diverse defense mechanisms in the medicinal fungus Ganoderma sinense.</title>
        <authorList>
            <person name="Zhu Y."/>
            <person name="Xu J."/>
            <person name="Sun C."/>
            <person name="Zhou S."/>
            <person name="Xu H."/>
            <person name="Nelson D.R."/>
            <person name="Qian J."/>
            <person name="Song J."/>
            <person name="Luo H."/>
            <person name="Xiang L."/>
            <person name="Li Y."/>
            <person name="Xu Z."/>
            <person name="Ji A."/>
            <person name="Wang L."/>
            <person name="Lu S."/>
            <person name="Hayward A."/>
            <person name="Sun W."/>
            <person name="Li X."/>
            <person name="Schwartz D.C."/>
            <person name="Wang Y."/>
            <person name="Chen S."/>
        </authorList>
    </citation>
    <scope>NUCLEOTIDE SEQUENCE [LARGE SCALE GENOMIC DNA]</scope>
    <source>
        <strain evidence="3 4">ZZ0214-1</strain>
    </source>
</reference>
<dbReference type="InterPro" id="IPR045340">
    <property type="entry name" value="DUF6533"/>
</dbReference>
<keyword evidence="1" id="KW-1133">Transmembrane helix</keyword>
<dbReference type="AlphaFoldDB" id="A0A2G8S631"/>
<evidence type="ECO:0000259" key="2">
    <source>
        <dbReference type="Pfam" id="PF20151"/>
    </source>
</evidence>
<gene>
    <name evidence="3" type="ORF">GSI_09246</name>
</gene>
<feature type="domain" description="DUF6533" evidence="2">
    <location>
        <begin position="34"/>
        <end position="77"/>
    </location>
</feature>
<protein>
    <recommendedName>
        <fullName evidence="2">DUF6533 domain-containing protein</fullName>
    </recommendedName>
</protein>